<sequence>MAFIEPNDRIHMLSWDDSKLEPIVAYESYEVDGVISDPQASTPFRLVPDTPPV</sequence>
<name>A0A438HX12_VITVI</name>
<gene>
    <name evidence="1" type="ORF">CK203_029415</name>
</gene>
<accession>A0A438HX12</accession>
<organism evidence="1 2">
    <name type="scientific">Vitis vinifera</name>
    <name type="common">Grape</name>
    <dbReference type="NCBI Taxonomy" id="29760"/>
    <lineage>
        <taxon>Eukaryota</taxon>
        <taxon>Viridiplantae</taxon>
        <taxon>Streptophyta</taxon>
        <taxon>Embryophyta</taxon>
        <taxon>Tracheophyta</taxon>
        <taxon>Spermatophyta</taxon>
        <taxon>Magnoliopsida</taxon>
        <taxon>eudicotyledons</taxon>
        <taxon>Gunneridae</taxon>
        <taxon>Pentapetalae</taxon>
        <taxon>rosids</taxon>
        <taxon>Vitales</taxon>
        <taxon>Vitaceae</taxon>
        <taxon>Viteae</taxon>
        <taxon>Vitis</taxon>
    </lineage>
</organism>
<dbReference type="EMBL" id="QGNW01000168">
    <property type="protein sequence ID" value="RVW88997.1"/>
    <property type="molecule type" value="Genomic_DNA"/>
</dbReference>
<dbReference type="AlphaFoldDB" id="A0A438HX12"/>
<protein>
    <submittedName>
        <fullName evidence="1">Uncharacterized protein</fullName>
    </submittedName>
</protein>
<comment type="caution">
    <text evidence="1">The sequence shown here is derived from an EMBL/GenBank/DDBJ whole genome shotgun (WGS) entry which is preliminary data.</text>
</comment>
<evidence type="ECO:0000313" key="2">
    <source>
        <dbReference type="Proteomes" id="UP000288805"/>
    </source>
</evidence>
<dbReference type="Proteomes" id="UP000288805">
    <property type="component" value="Unassembled WGS sequence"/>
</dbReference>
<reference evidence="1 2" key="1">
    <citation type="journal article" date="2018" name="PLoS Genet.">
        <title>Population sequencing reveals clonal diversity and ancestral inbreeding in the grapevine cultivar Chardonnay.</title>
        <authorList>
            <person name="Roach M.J."/>
            <person name="Johnson D.L."/>
            <person name="Bohlmann J."/>
            <person name="van Vuuren H.J."/>
            <person name="Jones S.J."/>
            <person name="Pretorius I.S."/>
            <person name="Schmidt S.A."/>
            <person name="Borneman A.R."/>
        </authorList>
    </citation>
    <scope>NUCLEOTIDE SEQUENCE [LARGE SCALE GENOMIC DNA]</scope>
    <source>
        <strain evidence="2">cv. Chardonnay</strain>
        <tissue evidence="1">Leaf</tissue>
    </source>
</reference>
<proteinExistence type="predicted"/>
<evidence type="ECO:0000313" key="1">
    <source>
        <dbReference type="EMBL" id="RVW88997.1"/>
    </source>
</evidence>